<dbReference type="AlphaFoldDB" id="A0AAC9NK62"/>
<reference evidence="2 3" key="1">
    <citation type="submission" date="2016-11" db="EMBL/GenBank/DDBJ databases">
        <title>Complete genome sequencing of Virgibacillus halodenitrificans PDB-F2.</title>
        <authorList>
            <person name="Sun Z."/>
            <person name="Zhou Y."/>
            <person name="Li H."/>
        </authorList>
    </citation>
    <scope>NUCLEOTIDE SEQUENCE [LARGE SCALE GENOMIC DNA]</scope>
    <source>
        <strain evidence="2 3">PDB-F2</strain>
    </source>
</reference>
<dbReference type="PANTHER" id="PTHR11011:SF45">
    <property type="entry name" value="FATTY ACYL-COA REDUCTASE CG8306-RELATED"/>
    <property type="match status" value="1"/>
</dbReference>
<dbReference type="GO" id="GO:0010345">
    <property type="term" value="P:suberin biosynthetic process"/>
    <property type="evidence" value="ECO:0007669"/>
    <property type="project" value="TreeGrafter"/>
</dbReference>
<dbReference type="CDD" id="cd05263">
    <property type="entry name" value="MupV_like_SDR_e"/>
    <property type="match status" value="1"/>
</dbReference>
<gene>
    <name evidence="2" type="ORF">BME96_03915</name>
</gene>
<proteinExistence type="predicted"/>
<dbReference type="Gene3D" id="3.40.50.720">
    <property type="entry name" value="NAD(P)-binding Rossmann-like Domain"/>
    <property type="match status" value="1"/>
</dbReference>
<dbReference type="InterPro" id="IPR026055">
    <property type="entry name" value="FAR"/>
</dbReference>
<dbReference type="PANTHER" id="PTHR11011">
    <property type="entry name" value="MALE STERILITY PROTEIN 2-RELATED"/>
    <property type="match status" value="1"/>
</dbReference>
<organism evidence="2 3">
    <name type="scientific">Virgibacillus halodenitrificans</name>
    <name type="common">Bacillus halodenitrificans</name>
    <dbReference type="NCBI Taxonomy" id="1482"/>
    <lineage>
        <taxon>Bacteria</taxon>
        <taxon>Bacillati</taxon>
        <taxon>Bacillota</taxon>
        <taxon>Bacilli</taxon>
        <taxon>Bacillales</taxon>
        <taxon>Bacillaceae</taxon>
        <taxon>Virgibacillus</taxon>
    </lineage>
</organism>
<name>A0AAC9NK62_VIRHA</name>
<dbReference type="Pfam" id="PF07993">
    <property type="entry name" value="NAD_binding_4"/>
    <property type="match status" value="1"/>
</dbReference>
<dbReference type="InterPro" id="IPR036291">
    <property type="entry name" value="NAD(P)-bd_dom_sf"/>
</dbReference>
<dbReference type="EMBL" id="CP017962">
    <property type="protein sequence ID" value="APC47364.1"/>
    <property type="molecule type" value="Genomic_DNA"/>
</dbReference>
<dbReference type="SUPFAM" id="SSF51735">
    <property type="entry name" value="NAD(P)-binding Rossmann-fold domains"/>
    <property type="match status" value="1"/>
</dbReference>
<dbReference type="GO" id="GO:0080019">
    <property type="term" value="F:alcohol-forming very long-chain fatty acyl-CoA reductase activity"/>
    <property type="evidence" value="ECO:0007669"/>
    <property type="project" value="InterPro"/>
</dbReference>
<evidence type="ECO:0000313" key="2">
    <source>
        <dbReference type="EMBL" id="APC47364.1"/>
    </source>
</evidence>
<accession>A0AAC9NK62</accession>
<dbReference type="KEGG" id="vhl:BME96_03915"/>
<dbReference type="InterPro" id="IPR013120">
    <property type="entry name" value="FAR_NAD-bd"/>
</dbReference>
<dbReference type="GeneID" id="71513530"/>
<dbReference type="RefSeq" id="WP_071648332.1">
    <property type="nucleotide sequence ID" value="NZ_CP017962.1"/>
</dbReference>
<dbReference type="Proteomes" id="UP000182945">
    <property type="component" value="Chromosome"/>
</dbReference>
<protein>
    <submittedName>
        <fullName evidence="2">3-beta hydroxysteroid dehydrogenase</fullName>
    </submittedName>
</protein>
<dbReference type="GO" id="GO:0035336">
    <property type="term" value="P:long-chain fatty-acyl-CoA metabolic process"/>
    <property type="evidence" value="ECO:0007669"/>
    <property type="project" value="TreeGrafter"/>
</dbReference>
<evidence type="ECO:0000259" key="1">
    <source>
        <dbReference type="Pfam" id="PF07993"/>
    </source>
</evidence>
<sequence length="366" mass="42343">MNYHFFVTGFPGFIAGNLINQLIKDYKPSIDKISLLVLPNQEKKALQEISYFCLENRIEESLFEVIVGDITKEDLGINFDKNNELQWKITHIFHLAAIYDLAVEKDLAFQVNVKGTENVTKWAHTIKALQRYVYFSTAYVSGKREGRIYEKELMKGQAFKNYYEQTKYEAEVVVENEKEVLPITIIRPGIVRGHSETGKTTKFDGIYFMLNLLDHLRFSPTIPYIGHGNAEGNFVPVDYVLKATSYLSLATVGTGKTYHLTDPKPYTMRELQKMLSETYLTKIPRGVLPLQLARFGLSFTMIRKWLQVEKEAMDYFTTYSSYDCSQTLADLKSTTILCPDFKMSLESMITYYRKYKDEAEKHINIK</sequence>
<feature type="domain" description="Thioester reductase (TE)" evidence="1">
    <location>
        <begin position="7"/>
        <end position="243"/>
    </location>
</feature>
<evidence type="ECO:0000313" key="3">
    <source>
        <dbReference type="Proteomes" id="UP000182945"/>
    </source>
</evidence>